<dbReference type="Proteomes" id="UP000693738">
    <property type="component" value="Unassembled WGS sequence"/>
</dbReference>
<feature type="compositionally biased region" description="Acidic residues" evidence="2">
    <location>
        <begin position="237"/>
        <end position="257"/>
    </location>
</feature>
<name>A0A8J2IW27_FUSEQ</name>
<feature type="region of interest" description="Disordered" evidence="2">
    <location>
        <begin position="1"/>
        <end position="94"/>
    </location>
</feature>
<organism evidence="3 4">
    <name type="scientific">Fusarium equiseti</name>
    <name type="common">Fusarium scirpi</name>
    <dbReference type="NCBI Taxonomy" id="61235"/>
    <lineage>
        <taxon>Eukaryota</taxon>
        <taxon>Fungi</taxon>
        <taxon>Dikarya</taxon>
        <taxon>Ascomycota</taxon>
        <taxon>Pezizomycotina</taxon>
        <taxon>Sordariomycetes</taxon>
        <taxon>Hypocreomycetidae</taxon>
        <taxon>Hypocreales</taxon>
        <taxon>Nectriaceae</taxon>
        <taxon>Fusarium</taxon>
        <taxon>Fusarium incarnatum-equiseti species complex</taxon>
    </lineage>
</organism>
<proteinExistence type="predicted"/>
<protein>
    <submittedName>
        <fullName evidence="3">Uncharacterized protein</fullName>
    </submittedName>
</protein>
<gene>
    <name evidence="3" type="ORF">FEQUK3_LOCUS9030</name>
</gene>
<evidence type="ECO:0000256" key="1">
    <source>
        <dbReference type="SAM" id="Coils"/>
    </source>
</evidence>
<keyword evidence="1" id="KW-0175">Coiled coil</keyword>
<dbReference type="AlphaFoldDB" id="A0A8J2IW27"/>
<evidence type="ECO:0000313" key="4">
    <source>
        <dbReference type="Proteomes" id="UP000693738"/>
    </source>
</evidence>
<accession>A0A8J2IW27</accession>
<reference evidence="3" key="1">
    <citation type="submission" date="2021-05" db="EMBL/GenBank/DDBJ databases">
        <authorList>
            <person name="Khan N."/>
        </authorList>
    </citation>
    <scope>NUCLEOTIDE SEQUENCE</scope>
</reference>
<feature type="coiled-coil region" evidence="1">
    <location>
        <begin position="591"/>
        <end position="618"/>
    </location>
</feature>
<feature type="region of interest" description="Disordered" evidence="2">
    <location>
        <begin position="311"/>
        <end position="380"/>
    </location>
</feature>
<evidence type="ECO:0000313" key="3">
    <source>
        <dbReference type="EMBL" id="CAG7563326.1"/>
    </source>
</evidence>
<feature type="region of interest" description="Disordered" evidence="2">
    <location>
        <begin position="216"/>
        <end position="257"/>
    </location>
</feature>
<feature type="compositionally biased region" description="Polar residues" evidence="2">
    <location>
        <begin position="59"/>
        <end position="74"/>
    </location>
</feature>
<feature type="compositionally biased region" description="Polar residues" evidence="2">
    <location>
        <begin position="311"/>
        <end position="326"/>
    </location>
</feature>
<comment type="caution">
    <text evidence="3">The sequence shown here is derived from an EMBL/GenBank/DDBJ whole genome shotgun (WGS) entry which is preliminary data.</text>
</comment>
<sequence length="696" mass="77799">MASPLLRRSTRVHLVGPPEDEDSKEEISDLIIVSERRQSLRSAVPPKTEPTDDPVILPSPTSLSTKPVSNTPVTKTPARPISKSQCQSKHQRRALSDARIAKKLGWHMRRSTSGKRVGDAVRSIKLLTGQWPWEYLKGFLPKKWGITMLEDMRRLLRSVCKSARINGPGPHTKITRDFLFGCAKKRDAEDPALSLCDIQDAIDHFSADFYTKGQGMSVKASKTPPAKPLDRGIVIPETDDENSETDSEGDVELGSESEWEDWTGYNFEDDDIEVISQMEVQTTALGETTTASIPAQITASTQTLAIAQNEVQATSRTEVPNSTATTGPDEVQATGQEELNVVLKRSRSPSLPPLPQKRQRLPDPNPAYDDTSDNDAIGWGAAPPTNTCNCSHNTVPQGTVSQSQTYTSIERSRNWTDILEDFQFLESEKRKELDAVTHSLHEVTTSIEASETGDTKLGSEAVDKLCSDVKAYETEREKIIKGKYFVEQHHEDMAMSADDLANAVHKYTARLEECDALIAQANSQVLEELEAIAQKDSDLRAEEKALKARGKTVLQEVEYSRAVRLMMRLTDLFCNPNPTTIETIQRYYARIAECVASIKNVKEQIEDKEKNDAQLLMNLKVQVWKDKRTIQKLEPRIKELAKNLEYYKTLKEFVSLGVVGMETLLTKLKYDNVPILEMIEEVKRCFDAAPNAAPVV</sequence>
<dbReference type="EMBL" id="CAJSTJ010000155">
    <property type="protein sequence ID" value="CAG7563326.1"/>
    <property type="molecule type" value="Genomic_DNA"/>
</dbReference>
<evidence type="ECO:0000256" key="2">
    <source>
        <dbReference type="SAM" id="MobiDB-lite"/>
    </source>
</evidence>